<keyword evidence="2" id="KW-1185">Reference proteome</keyword>
<accession>A0ABQ6HAB3</accession>
<dbReference type="EMBL" id="BSSV01000002">
    <property type="protein sequence ID" value="GLX85061.1"/>
    <property type="molecule type" value="Genomic_DNA"/>
</dbReference>
<evidence type="ECO:0000313" key="2">
    <source>
        <dbReference type="Proteomes" id="UP001157134"/>
    </source>
</evidence>
<dbReference type="InterPro" id="IPR011231">
    <property type="entry name" value="Phage_VT1-Sakai_H0018"/>
</dbReference>
<evidence type="ECO:0008006" key="3">
    <source>
        <dbReference type="Google" id="ProtNLM"/>
    </source>
</evidence>
<dbReference type="RefSeq" id="WP_284296808.1">
    <property type="nucleotide sequence ID" value="NZ_BSSV01000002.1"/>
</dbReference>
<evidence type="ECO:0000313" key="1">
    <source>
        <dbReference type="EMBL" id="GLX85061.1"/>
    </source>
</evidence>
<dbReference type="Pfam" id="PF09956">
    <property type="entry name" value="Phage_cement_2"/>
    <property type="match status" value="1"/>
</dbReference>
<protein>
    <recommendedName>
        <fullName evidence="3">DUF2190 domain-containing protein</fullName>
    </recommendedName>
</protein>
<name>A0ABQ6HAB3_9GAMM</name>
<gene>
    <name evidence="1" type="ORF">tloyanaT_13130</name>
</gene>
<reference evidence="1 2" key="1">
    <citation type="submission" date="2023-03" db="EMBL/GenBank/DDBJ databases">
        <title>Thalassotalea loyana LMG 22536T draft genome sequence.</title>
        <authorList>
            <person name="Sawabe T."/>
        </authorList>
    </citation>
    <scope>NUCLEOTIDE SEQUENCE [LARGE SCALE GENOMIC DNA]</scope>
    <source>
        <strain evidence="1 2">LMG 22536</strain>
    </source>
</reference>
<comment type="caution">
    <text evidence="1">The sequence shown here is derived from an EMBL/GenBank/DDBJ whole genome shotgun (WGS) entry which is preliminary data.</text>
</comment>
<sequence length="119" mass="12051">MRNQALTKTFIASGAIAKRRIVKLIAAENSVSLASAVGDRLIGVSDDAADIEDGRAVDVIFQGIVEVEAGAAINKGAAVTTNAQGKAVATSAGTDNVIGFALDASSVDGDVISIEINKH</sequence>
<organism evidence="1 2">
    <name type="scientific">Thalassotalea loyana</name>
    <dbReference type="NCBI Taxonomy" id="280483"/>
    <lineage>
        <taxon>Bacteria</taxon>
        <taxon>Pseudomonadati</taxon>
        <taxon>Pseudomonadota</taxon>
        <taxon>Gammaproteobacteria</taxon>
        <taxon>Alteromonadales</taxon>
        <taxon>Colwelliaceae</taxon>
        <taxon>Thalassotalea</taxon>
    </lineage>
</organism>
<dbReference type="Proteomes" id="UP001157134">
    <property type="component" value="Unassembled WGS sequence"/>
</dbReference>
<proteinExistence type="predicted"/>